<keyword evidence="8" id="KW-0067">ATP-binding</keyword>
<keyword evidence="4 5" id="KW-0472">Membrane</keyword>
<protein>
    <submittedName>
        <fullName evidence="8">Lactococcin-G-processing and transport ATP-binding protein LagD</fullName>
        <ecNumber evidence="8">3.4.22.-</ecNumber>
    </submittedName>
</protein>
<evidence type="ECO:0000256" key="3">
    <source>
        <dbReference type="ARBA" id="ARBA00022989"/>
    </source>
</evidence>
<dbReference type="Gene3D" id="3.90.70.10">
    <property type="entry name" value="Cysteine proteinases"/>
    <property type="match status" value="1"/>
</dbReference>
<evidence type="ECO:0000256" key="5">
    <source>
        <dbReference type="SAM" id="Phobius"/>
    </source>
</evidence>
<evidence type="ECO:0000256" key="4">
    <source>
        <dbReference type="ARBA" id="ARBA00023136"/>
    </source>
</evidence>
<dbReference type="GO" id="GO:0008234">
    <property type="term" value="F:cysteine-type peptidase activity"/>
    <property type="evidence" value="ECO:0007669"/>
    <property type="project" value="InterPro"/>
</dbReference>
<evidence type="ECO:0000256" key="2">
    <source>
        <dbReference type="ARBA" id="ARBA00022692"/>
    </source>
</evidence>
<keyword evidence="2 5" id="KW-0812">Transmembrane</keyword>
<dbReference type="GO" id="GO:0005524">
    <property type="term" value="F:ATP binding"/>
    <property type="evidence" value="ECO:0007669"/>
    <property type="project" value="UniProtKB-KW"/>
</dbReference>
<dbReference type="Proteomes" id="UP000271603">
    <property type="component" value="Chromosome"/>
</dbReference>
<feature type="domain" description="Peptidase C39" evidence="7">
    <location>
        <begin position="20"/>
        <end position="139"/>
    </location>
</feature>
<dbReference type="EMBL" id="LR134155">
    <property type="protein sequence ID" value="VEA70169.1"/>
    <property type="molecule type" value="Genomic_DNA"/>
</dbReference>
<sequence>MEFLKNLHFGFGRRLPVIQQSQAAECGLACVAMVVNYYKYNIDMISLRRRFSTSMKGATLADVMRVAGSLGMAGRALRLEIEELNKLRRPCILHWNLNHFVVLKKVKKNAIVIHDPASGVRVVSMKEVSNSFTGVALELLPSASFKPAVEKQSLSMFRLIGSVTGIGSALTQILLLSVALEVFGVITPFYMQWVMDQVLVSDDRDLLTLLSVGFIFVFLFQNLITALRSW</sequence>
<evidence type="ECO:0000313" key="8">
    <source>
        <dbReference type="EMBL" id="VEA70169.1"/>
    </source>
</evidence>
<dbReference type="InterPro" id="IPR033838">
    <property type="entry name" value="CvaB_peptidase"/>
</dbReference>
<feature type="transmembrane region" description="Helical" evidence="5">
    <location>
        <begin position="159"/>
        <end position="186"/>
    </location>
</feature>
<keyword evidence="8" id="KW-0547">Nucleotide-binding</keyword>
<gene>
    <name evidence="8" type="primary">lagD_2</name>
    <name evidence="8" type="ORF">NCTC9419_01661</name>
</gene>
<evidence type="ECO:0000313" key="9">
    <source>
        <dbReference type="Proteomes" id="UP000271603"/>
    </source>
</evidence>
<evidence type="ECO:0000256" key="1">
    <source>
        <dbReference type="ARBA" id="ARBA00004651"/>
    </source>
</evidence>
<dbReference type="SUPFAM" id="SSF90123">
    <property type="entry name" value="ABC transporter transmembrane region"/>
    <property type="match status" value="1"/>
</dbReference>
<accession>A0A447QJK6</accession>
<dbReference type="InterPro" id="IPR011527">
    <property type="entry name" value="ABC1_TM_dom"/>
</dbReference>
<keyword evidence="8" id="KW-0378">Hydrolase</keyword>
<feature type="domain" description="ABC transmembrane type-1" evidence="6">
    <location>
        <begin position="173"/>
        <end position="230"/>
    </location>
</feature>
<feature type="transmembrane region" description="Helical" evidence="5">
    <location>
        <begin position="206"/>
        <end position="227"/>
    </location>
</feature>
<evidence type="ECO:0000259" key="6">
    <source>
        <dbReference type="PROSITE" id="PS50929"/>
    </source>
</evidence>
<reference evidence="8 9" key="1">
    <citation type="submission" date="2018-12" db="EMBL/GenBank/DDBJ databases">
        <authorList>
            <consortium name="Pathogen Informatics"/>
        </authorList>
    </citation>
    <scope>NUCLEOTIDE SEQUENCE [LARGE SCALE GENOMIC DNA]</scope>
    <source>
        <strain evidence="8 9">NCTC9419</strain>
    </source>
</reference>
<dbReference type="InterPro" id="IPR005074">
    <property type="entry name" value="Peptidase_C39"/>
</dbReference>
<dbReference type="PROSITE" id="PS50990">
    <property type="entry name" value="PEPTIDASE_C39"/>
    <property type="match status" value="1"/>
</dbReference>
<organism evidence="8 9">
    <name type="scientific">Serratia rubidaea</name>
    <name type="common">Serratia marinorubra</name>
    <dbReference type="NCBI Taxonomy" id="61652"/>
    <lineage>
        <taxon>Bacteria</taxon>
        <taxon>Pseudomonadati</taxon>
        <taxon>Pseudomonadota</taxon>
        <taxon>Gammaproteobacteria</taxon>
        <taxon>Enterobacterales</taxon>
        <taxon>Yersiniaceae</taxon>
        <taxon>Serratia</taxon>
    </lineage>
</organism>
<name>A0A447QJK6_SERRU</name>
<dbReference type="InterPro" id="IPR036640">
    <property type="entry name" value="ABC1_TM_sf"/>
</dbReference>
<dbReference type="EC" id="3.4.22.-" evidence="8"/>
<evidence type="ECO:0000259" key="7">
    <source>
        <dbReference type="PROSITE" id="PS50990"/>
    </source>
</evidence>
<keyword evidence="3 5" id="KW-1133">Transmembrane helix</keyword>
<dbReference type="CDD" id="cd02419">
    <property type="entry name" value="Peptidase_C39C"/>
    <property type="match status" value="1"/>
</dbReference>
<dbReference type="Gene3D" id="1.20.1560.10">
    <property type="entry name" value="ABC transporter type 1, transmembrane domain"/>
    <property type="match status" value="1"/>
</dbReference>
<proteinExistence type="predicted"/>
<dbReference type="AlphaFoldDB" id="A0A447QJK6"/>
<dbReference type="PROSITE" id="PS50929">
    <property type="entry name" value="ABC_TM1F"/>
    <property type="match status" value="1"/>
</dbReference>
<dbReference type="GO" id="GO:0140359">
    <property type="term" value="F:ABC-type transporter activity"/>
    <property type="evidence" value="ECO:0007669"/>
    <property type="project" value="InterPro"/>
</dbReference>
<dbReference type="GO" id="GO:0006508">
    <property type="term" value="P:proteolysis"/>
    <property type="evidence" value="ECO:0007669"/>
    <property type="project" value="InterPro"/>
</dbReference>
<comment type="subcellular location">
    <subcellularLocation>
        <location evidence="1">Cell membrane</location>
        <topology evidence="1">Multi-pass membrane protein</topology>
    </subcellularLocation>
</comment>
<dbReference type="Pfam" id="PF03412">
    <property type="entry name" value="Peptidase_C39"/>
    <property type="match status" value="1"/>
</dbReference>
<dbReference type="GO" id="GO:0005886">
    <property type="term" value="C:plasma membrane"/>
    <property type="evidence" value="ECO:0007669"/>
    <property type="project" value="UniProtKB-SubCell"/>
</dbReference>